<accession>A0A699ZDL3</accession>
<name>A0A699ZDL3_HAELA</name>
<dbReference type="PANTHER" id="PTHR44329:SF214">
    <property type="entry name" value="PROTEIN KINASE DOMAIN-CONTAINING PROTEIN"/>
    <property type="match status" value="1"/>
</dbReference>
<evidence type="ECO:0000256" key="7">
    <source>
        <dbReference type="SAM" id="MobiDB-lite"/>
    </source>
</evidence>
<dbReference type="InterPro" id="IPR051681">
    <property type="entry name" value="Ser/Thr_Kinases-Pseudokinases"/>
</dbReference>
<evidence type="ECO:0000256" key="6">
    <source>
        <dbReference type="RuleBase" id="RU000304"/>
    </source>
</evidence>
<evidence type="ECO:0000256" key="5">
    <source>
        <dbReference type="PROSITE-ProRule" id="PRU10141"/>
    </source>
</evidence>
<keyword evidence="3 9" id="KW-0418">Kinase</keyword>
<dbReference type="Pfam" id="PF00069">
    <property type="entry name" value="Pkinase"/>
    <property type="match status" value="1"/>
</dbReference>
<feature type="binding site" evidence="5">
    <location>
        <position position="168"/>
    </location>
    <ligand>
        <name>ATP</name>
        <dbReference type="ChEBI" id="CHEBI:30616"/>
    </ligand>
</feature>
<comment type="similarity">
    <text evidence="6">Belongs to the protein kinase superfamily.</text>
</comment>
<evidence type="ECO:0000259" key="8">
    <source>
        <dbReference type="PROSITE" id="PS50011"/>
    </source>
</evidence>
<keyword evidence="10" id="KW-1185">Reference proteome</keyword>
<dbReference type="EMBL" id="BLLF01001596">
    <property type="protein sequence ID" value="GFH20211.1"/>
    <property type="molecule type" value="Genomic_DNA"/>
</dbReference>
<sequence length="457" mass="49515">MGCASSTPVKEGQEGQADSRQKAEFDNRPHIPASVEAALGGGSCRGTDRKGVKFAGDVVDTPSSKRGGDDDNVDSPSRALSISGRPSRTSISAKREKSFVGADLNSIMDEHGMLNPLMSHYSVRSESGSVMITPEDAEAPFKLLRLIGRGGFGNVYLGDWDDERVAIKIIAGNTNADQPEEQEWEARKERMAQMEAILMSAINHPNIVRTYKASAIAVTSHSGEHLDPELLSVARQLLAGSGGADPDPGVPSFEWHIIMEFCDKGSLSRALALFNALIFLHEHKILHGDLKAANVLLASDDSDRRGWIAKVADFGLARVLKDNNHIKTQTFGTVTHMPPELLAKGTLSPSSDVYAVGVLMWELFTAEKVFKQLSDSEVILAVVTKKARPTFPADCPSKYKFLAEKCWADMSELRPSLESLLNELENLQATLCPQLLPRTVELPILRCEPGSACPAGG</sequence>
<evidence type="ECO:0000256" key="2">
    <source>
        <dbReference type="ARBA" id="ARBA00022741"/>
    </source>
</evidence>
<keyword evidence="2 5" id="KW-0547">Nucleotide-binding</keyword>
<keyword evidence="6" id="KW-0723">Serine/threonine-protein kinase</keyword>
<evidence type="ECO:0000313" key="10">
    <source>
        <dbReference type="Proteomes" id="UP000485058"/>
    </source>
</evidence>
<feature type="compositionally biased region" description="Basic and acidic residues" evidence="7">
    <location>
        <begin position="11"/>
        <end position="29"/>
    </location>
</feature>
<comment type="caution">
    <text evidence="9">The sequence shown here is derived from an EMBL/GenBank/DDBJ whole genome shotgun (WGS) entry which is preliminary data.</text>
</comment>
<feature type="compositionally biased region" description="Polar residues" evidence="7">
    <location>
        <begin position="74"/>
        <end position="92"/>
    </location>
</feature>
<protein>
    <submittedName>
        <fullName evidence="9">Protein kinase domain-containing protein</fullName>
    </submittedName>
</protein>
<dbReference type="AlphaFoldDB" id="A0A699ZDL3"/>
<dbReference type="Proteomes" id="UP000485058">
    <property type="component" value="Unassembled WGS sequence"/>
</dbReference>
<keyword evidence="1" id="KW-0808">Transferase</keyword>
<organism evidence="9 10">
    <name type="scientific">Haematococcus lacustris</name>
    <name type="common">Green alga</name>
    <name type="synonym">Haematococcus pluvialis</name>
    <dbReference type="NCBI Taxonomy" id="44745"/>
    <lineage>
        <taxon>Eukaryota</taxon>
        <taxon>Viridiplantae</taxon>
        <taxon>Chlorophyta</taxon>
        <taxon>core chlorophytes</taxon>
        <taxon>Chlorophyceae</taxon>
        <taxon>CS clade</taxon>
        <taxon>Chlamydomonadales</taxon>
        <taxon>Haematococcaceae</taxon>
        <taxon>Haematococcus</taxon>
    </lineage>
</organism>
<keyword evidence="4 5" id="KW-0067">ATP-binding</keyword>
<gene>
    <name evidence="9" type="ORF">HaLaN_17294</name>
</gene>
<feature type="region of interest" description="Disordered" evidence="7">
    <location>
        <begin position="1"/>
        <end position="94"/>
    </location>
</feature>
<dbReference type="PANTHER" id="PTHR44329">
    <property type="entry name" value="SERINE/THREONINE-PROTEIN KINASE TNNI3K-RELATED"/>
    <property type="match status" value="1"/>
</dbReference>
<dbReference type="SMART" id="SM00220">
    <property type="entry name" value="S_TKc"/>
    <property type="match status" value="1"/>
</dbReference>
<dbReference type="PROSITE" id="PS50011">
    <property type="entry name" value="PROTEIN_KINASE_DOM"/>
    <property type="match status" value="1"/>
</dbReference>
<feature type="domain" description="Protein kinase" evidence="8">
    <location>
        <begin position="141"/>
        <end position="431"/>
    </location>
</feature>
<dbReference type="InterPro" id="IPR017441">
    <property type="entry name" value="Protein_kinase_ATP_BS"/>
</dbReference>
<evidence type="ECO:0000313" key="9">
    <source>
        <dbReference type="EMBL" id="GFH20211.1"/>
    </source>
</evidence>
<dbReference type="Gene3D" id="3.30.200.20">
    <property type="entry name" value="Phosphorylase Kinase, domain 1"/>
    <property type="match status" value="1"/>
</dbReference>
<dbReference type="InterPro" id="IPR008271">
    <property type="entry name" value="Ser/Thr_kinase_AS"/>
</dbReference>
<dbReference type="SUPFAM" id="SSF56112">
    <property type="entry name" value="Protein kinase-like (PK-like)"/>
    <property type="match status" value="1"/>
</dbReference>
<dbReference type="GO" id="GO:0004674">
    <property type="term" value="F:protein serine/threonine kinase activity"/>
    <property type="evidence" value="ECO:0007669"/>
    <property type="project" value="UniProtKB-KW"/>
</dbReference>
<dbReference type="PROSITE" id="PS00107">
    <property type="entry name" value="PROTEIN_KINASE_ATP"/>
    <property type="match status" value="1"/>
</dbReference>
<evidence type="ECO:0000256" key="3">
    <source>
        <dbReference type="ARBA" id="ARBA00022777"/>
    </source>
</evidence>
<dbReference type="GO" id="GO:0005524">
    <property type="term" value="F:ATP binding"/>
    <property type="evidence" value="ECO:0007669"/>
    <property type="project" value="UniProtKB-UniRule"/>
</dbReference>
<reference evidence="9 10" key="1">
    <citation type="submission" date="2020-02" db="EMBL/GenBank/DDBJ databases">
        <title>Draft genome sequence of Haematococcus lacustris strain NIES-144.</title>
        <authorList>
            <person name="Morimoto D."/>
            <person name="Nakagawa S."/>
            <person name="Yoshida T."/>
            <person name="Sawayama S."/>
        </authorList>
    </citation>
    <scope>NUCLEOTIDE SEQUENCE [LARGE SCALE GENOMIC DNA]</scope>
    <source>
        <strain evidence="9 10">NIES-144</strain>
    </source>
</reference>
<dbReference type="InterPro" id="IPR000719">
    <property type="entry name" value="Prot_kinase_dom"/>
</dbReference>
<evidence type="ECO:0000256" key="1">
    <source>
        <dbReference type="ARBA" id="ARBA00022679"/>
    </source>
</evidence>
<dbReference type="Gene3D" id="1.10.510.10">
    <property type="entry name" value="Transferase(Phosphotransferase) domain 1"/>
    <property type="match status" value="1"/>
</dbReference>
<dbReference type="PROSITE" id="PS00108">
    <property type="entry name" value="PROTEIN_KINASE_ST"/>
    <property type="match status" value="1"/>
</dbReference>
<proteinExistence type="inferred from homology"/>
<evidence type="ECO:0000256" key="4">
    <source>
        <dbReference type="ARBA" id="ARBA00022840"/>
    </source>
</evidence>
<dbReference type="InterPro" id="IPR011009">
    <property type="entry name" value="Kinase-like_dom_sf"/>
</dbReference>